<evidence type="ECO:0000313" key="3">
    <source>
        <dbReference type="Proteomes" id="UP000031599"/>
    </source>
</evidence>
<protein>
    <recommendedName>
        <fullName evidence="4">Lipoprotein</fullName>
    </recommendedName>
</protein>
<dbReference type="SUPFAM" id="SSF82171">
    <property type="entry name" value="DPP6 N-terminal domain-like"/>
    <property type="match status" value="1"/>
</dbReference>
<feature type="signal peptide" evidence="1">
    <location>
        <begin position="1"/>
        <end position="25"/>
    </location>
</feature>
<reference evidence="2 3" key="1">
    <citation type="submission" date="2014-12" db="EMBL/GenBank/DDBJ databases">
        <title>Genome assembly of Enhygromyxa salina DSM 15201.</title>
        <authorList>
            <person name="Sharma G."/>
            <person name="Subramanian S."/>
        </authorList>
    </citation>
    <scope>NUCLEOTIDE SEQUENCE [LARGE SCALE GENOMIC DNA]</scope>
    <source>
        <strain evidence="2 3">DSM 15201</strain>
    </source>
</reference>
<gene>
    <name evidence="2" type="ORF">DB30_01904</name>
</gene>
<organism evidence="2 3">
    <name type="scientific">Enhygromyxa salina</name>
    <dbReference type="NCBI Taxonomy" id="215803"/>
    <lineage>
        <taxon>Bacteria</taxon>
        <taxon>Pseudomonadati</taxon>
        <taxon>Myxococcota</taxon>
        <taxon>Polyangia</taxon>
        <taxon>Nannocystales</taxon>
        <taxon>Nannocystaceae</taxon>
        <taxon>Enhygromyxa</taxon>
    </lineage>
</organism>
<evidence type="ECO:0000313" key="2">
    <source>
        <dbReference type="EMBL" id="KIG18017.1"/>
    </source>
</evidence>
<dbReference type="PROSITE" id="PS51257">
    <property type="entry name" value="PROKAR_LIPOPROTEIN"/>
    <property type="match status" value="1"/>
</dbReference>
<dbReference type="EMBL" id="JMCC02000015">
    <property type="protein sequence ID" value="KIG18017.1"/>
    <property type="molecule type" value="Genomic_DNA"/>
</dbReference>
<evidence type="ECO:0008006" key="4">
    <source>
        <dbReference type="Google" id="ProtNLM"/>
    </source>
</evidence>
<feature type="chain" id="PRO_5002164219" description="Lipoprotein" evidence="1">
    <location>
        <begin position="26"/>
        <end position="381"/>
    </location>
</feature>
<dbReference type="AlphaFoldDB" id="A0A0C2DEC3"/>
<keyword evidence="1" id="KW-0732">Signal</keyword>
<dbReference type="RefSeq" id="WP_146658243.1">
    <property type="nucleotide sequence ID" value="NZ_JMCC02000015.1"/>
</dbReference>
<comment type="caution">
    <text evidence="2">The sequence shown here is derived from an EMBL/GenBank/DDBJ whole genome shotgun (WGS) entry which is preliminary data.</text>
</comment>
<proteinExistence type="predicted"/>
<sequence>MRTSTITPIILLSLALAGCSLLGLGEDEGGSSTEENIAHYEQVRLDLEVNREAILPGFGVDDINAVNDYLTWLDITQGWEAQLHIRHYPEGTDIIASVTIGDEMTTPFYRLDDKFAMTALTGMTDSIYKIIDLQTGDLVEEVTHKKPQTASYDAYGIRGDQAYLVVEDEGKMIYEWDVGTGSPIAIGAIDDTSANLGAWIDFTLVEFGGSRKLLALGTYGTYTIDLDTMVATQVPLPITPLEIGITDVGIAAIDGFDLWFVGWGDTEARAIHDELKESSYALNSTFEKAHWVGSGTANVDVSMDGELIYYNSVAGIYAYGVNSGTIEPVLLNRAGYDQTEDPKVYVQYTGITLARDVMYVVGLESPDGSSGSDGKIYRVLQ</sequence>
<name>A0A0C2DEC3_9BACT</name>
<accession>A0A0C2DEC3</accession>
<dbReference type="Proteomes" id="UP000031599">
    <property type="component" value="Unassembled WGS sequence"/>
</dbReference>
<evidence type="ECO:0000256" key="1">
    <source>
        <dbReference type="SAM" id="SignalP"/>
    </source>
</evidence>